<keyword evidence="3" id="KW-1133">Transmembrane helix</keyword>
<dbReference type="GO" id="GO:0005886">
    <property type="term" value="C:plasma membrane"/>
    <property type="evidence" value="ECO:0007669"/>
    <property type="project" value="TreeGrafter"/>
</dbReference>
<comment type="caution">
    <text evidence="4">The sequence shown here is derived from an EMBL/GenBank/DDBJ whole genome shotgun (WGS) entry which is preliminary data.</text>
</comment>
<dbReference type="GO" id="GO:0004715">
    <property type="term" value="F:non-membrane spanning protein tyrosine kinase activity"/>
    <property type="evidence" value="ECO:0007669"/>
    <property type="project" value="UniProtKB-EC"/>
</dbReference>
<proteinExistence type="predicted"/>
<evidence type="ECO:0000256" key="3">
    <source>
        <dbReference type="SAM" id="Phobius"/>
    </source>
</evidence>
<keyword evidence="2" id="KW-0067">ATP-binding</keyword>
<dbReference type="PANTHER" id="PTHR32309:SF13">
    <property type="entry name" value="FERRIC ENTEROBACTIN TRANSPORT PROTEIN FEPE"/>
    <property type="match status" value="1"/>
</dbReference>
<dbReference type="AlphaFoldDB" id="A0A5R9L486"/>
<name>A0A5R9L486_9BACT</name>
<dbReference type="NCBIfam" id="TIGR01007">
    <property type="entry name" value="eps_fam"/>
    <property type="match status" value="1"/>
</dbReference>
<feature type="transmembrane region" description="Helical" evidence="3">
    <location>
        <begin position="491"/>
        <end position="510"/>
    </location>
</feature>
<dbReference type="Gene3D" id="3.40.50.300">
    <property type="entry name" value="P-loop containing nucleotide triphosphate hydrolases"/>
    <property type="match status" value="1"/>
</dbReference>
<dbReference type="RefSeq" id="WP_138364428.1">
    <property type="nucleotide sequence ID" value="NZ_VCEJ01000002.1"/>
</dbReference>
<dbReference type="Proteomes" id="UP000306402">
    <property type="component" value="Unassembled WGS sequence"/>
</dbReference>
<dbReference type="EMBL" id="VCEJ01000002">
    <property type="protein sequence ID" value="TLV03221.1"/>
    <property type="molecule type" value="Genomic_DNA"/>
</dbReference>
<evidence type="ECO:0000313" key="5">
    <source>
        <dbReference type="Proteomes" id="UP000306402"/>
    </source>
</evidence>
<evidence type="ECO:0000313" key="4">
    <source>
        <dbReference type="EMBL" id="TLV03221.1"/>
    </source>
</evidence>
<feature type="transmembrane region" description="Helical" evidence="3">
    <location>
        <begin position="28"/>
        <end position="49"/>
    </location>
</feature>
<dbReference type="CDD" id="cd05387">
    <property type="entry name" value="BY-kinase"/>
    <property type="match status" value="1"/>
</dbReference>
<dbReference type="EC" id="2.7.10.2" evidence="4"/>
<protein>
    <submittedName>
        <fullName evidence="4">Polysaccharide biosynthesis tyrosine autokinase</fullName>
        <ecNumber evidence="4">2.7.10.2</ecNumber>
    </submittedName>
</protein>
<dbReference type="InterPro" id="IPR027417">
    <property type="entry name" value="P-loop_NTPase"/>
</dbReference>
<reference evidence="4 5" key="1">
    <citation type="submission" date="2019-05" db="EMBL/GenBank/DDBJ databases">
        <authorList>
            <person name="Qu J.-H."/>
        </authorList>
    </citation>
    <scope>NUCLEOTIDE SEQUENCE [LARGE SCALE GENOMIC DNA]</scope>
    <source>
        <strain evidence="4 5">T17</strain>
    </source>
</reference>
<keyword evidence="5" id="KW-1185">Reference proteome</keyword>
<dbReference type="GO" id="GO:0005524">
    <property type="term" value="F:ATP binding"/>
    <property type="evidence" value="ECO:0007669"/>
    <property type="project" value="UniProtKB-KW"/>
</dbReference>
<keyword evidence="4" id="KW-0418">Kinase</keyword>
<organism evidence="4 5">
    <name type="scientific">Dyadobacter luticola</name>
    <dbReference type="NCBI Taxonomy" id="1979387"/>
    <lineage>
        <taxon>Bacteria</taxon>
        <taxon>Pseudomonadati</taxon>
        <taxon>Bacteroidota</taxon>
        <taxon>Cytophagia</taxon>
        <taxon>Cytophagales</taxon>
        <taxon>Spirosomataceae</taxon>
        <taxon>Dyadobacter</taxon>
    </lineage>
</organism>
<keyword evidence="3" id="KW-0812">Transmembrane</keyword>
<keyword evidence="4" id="KW-0808">Transferase</keyword>
<keyword evidence="3" id="KW-0472">Membrane</keyword>
<dbReference type="SUPFAM" id="SSF52540">
    <property type="entry name" value="P-loop containing nucleoside triphosphate hydrolases"/>
    <property type="match status" value="1"/>
</dbReference>
<dbReference type="InterPro" id="IPR050445">
    <property type="entry name" value="Bact_polysacc_biosynth/exp"/>
</dbReference>
<dbReference type="InterPro" id="IPR005702">
    <property type="entry name" value="Wzc-like_C"/>
</dbReference>
<gene>
    <name evidence="4" type="ORF">FEN17_06315</name>
</gene>
<evidence type="ECO:0000256" key="2">
    <source>
        <dbReference type="ARBA" id="ARBA00022840"/>
    </source>
</evidence>
<dbReference type="PANTHER" id="PTHR32309">
    <property type="entry name" value="TYROSINE-PROTEIN KINASE"/>
    <property type="match status" value="1"/>
</dbReference>
<dbReference type="OrthoDB" id="9794577at2"/>
<accession>A0A5R9L486</accession>
<keyword evidence="1" id="KW-0547">Nucleotide-binding</keyword>
<evidence type="ECO:0000256" key="1">
    <source>
        <dbReference type="ARBA" id="ARBA00022741"/>
    </source>
</evidence>
<sequence length="785" mass="88477">MTPQFTTIKIPDNKSKNSNWAGILKKYLYHWPLFLVGFAFSFTCLYFYLKKVVPVYEVKASLLIQDEKKIPNQSAPLREIDQINPAKLIENEIEIFKSKQLIDRVVSDLHLATDYHLIQDGKPKNIYSESPFKLILLNASGNYENAQVQIRTGDATTFYVKMPSGEYRGFKYGTKLHNGFGTWQLMPTNKLGQYHNAEIQVTVNDPDKLALMYQKTIGISLPNKLSTTLVLSVNDDNAQRGKDILNSLILNYNLLASSVKNRQTKNTLDFLDQRIASLVIELNAAEKGIERYKSSQGLTDIAAGSKINLENNQFNDIQLNETNVQLSVIEGIERYLRSNGSSSASLPTSFGIKDERLSNLIEKLTELTLLREKQLATTPEHNPAFEPINRQITSTKAAIADNVVTIKSTLLNTKNKLESIRSNFSSSIRNIPVQERELISIKRQQATKENLYTYLLQKREEMSVSYASGFADERVVDSAYIASAKNGFKTFAIAVALLMAFALPAIFIFIRDLIKNRIATPQEIKENLELNMISELPYEHLSQSGTLPKLANGMISEQLRALRIRMYQLHNYKERGRVTLVTSTISGEGKSFVSSNLAMTLTNAGRKTIVVELDLRRPQLAKIFGINPDRPGISDYLNGHASFEQIVQLSDTQPEVEVIGAGSPAELPSELLETSTLAELIEDLKFKYDDIILDSPPVKLVPDAIILGRIADVTLYVLRQGVTRKSELEFVKELVAQNHFKSVNFVFNGVKNNKYGYGYTYDKNYYGQSKPRSLSSTIHDFVDRF</sequence>